<dbReference type="Gene3D" id="1.10.555.10">
    <property type="entry name" value="Rho GTPase activation protein"/>
    <property type="match status" value="1"/>
</dbReference>
<gene>
    <name evidence="2" type="ORF">FNK824_LOCUS42403</name>
</gene>
<accession>A0A820LE63</accession>
<comment type="caution">
    <text evidence="2">The sequence shown here is derived from an EMBL/GenBank/DDBJ whole genome shotgun (WGS) entry which is preliminary data.</text>
</comment>
<name>A0A820LE63_9BILA</name>
<dbReference type="AlphaFoldDB" id="A0A820LE63"/>
<dbReference type="PROSITE" id="PS50238">
    <property type="entry name" value="RHOGAP"/>
    <property type="match status" value="1"/>
</dbReference>
<dbReference type="SUPFAM" id="SSF48350">
    <property type="entry name" value="GTPase activation domain, GAP"/>
    <property type="match status" value="1"/>
</dbReference>
<feature type="non-terminal residue" evidence="2">
    <location>
        <position position="1"/>
    </location>
</feature>
<evidence type="ECO:0000259" key="1">
    <source>
        <dbReference type="PROSITE" id="PS50238"/>
    </source>
</evidence>
<reference evidence="2" key="1">
    <citation type="submission" date="2021-02" db="EMBL/GenBank/DDBJ databases">
        <authorList>
            <person name="Nowell W R."/>
        </authorList>
    </citation>
    <scope>NUCLEOTIDE SEQUENCE</scope>
</reference>
<evidence type="ECO:0000313" key="3">
    <source>
        <dbReference type="Proteomes" id="UP000663874"/>
    </source>
</evidence>
<dbReference type="EMBL" id="CAJOBE010049596">
    <property type="protein sequence ID" value="CAF4352850.1"/>
    <property type="molecule type" value="Genomic_DNA"/>
</dbReference>
<sequence length="36" mass="4126">TTLNELNYDPHVPARTLKQHLRELPDCLLTTALLPQ</sequence>
<dbReference type="Proteomes" id="UP000663874">
    <property type="component" value="Unassembled WGS sequence"/>
</dbReference>
<proteinExistence type="predicted"/>
<organism evidence="2 3">
    <name type="scientific">Rotaria sordida</name>
    <dbReference type="NCBI Taxonomy" id="392033"/>
    <lineage>
        <taxon>Eukaryota</taxon>
        <taxon>Metazoa</taxon>
        <taxon>Spiralia</taxon>
        <taxon>Gnathifera</taxon>
        <taxon>Rotifera</taxon>
        <taxon>Eurotatoria</taxon>
        <taxon>Bdelloidea</taxon>
        <taxon>Philodinida</taxon>
        <taxon>Philodinidae</taxon>
        <taxon>Rotaria</taxon>
    </lineage>
</organism>
<protein>
    <recommendedName>
        <fullName evidence="1">Rho-GAP domain-containing protein</fullName>
    </recommendedName>
</protein>
<evidence type="ECO:0000313" key="2">
    <source>
        <dbReference type="EMBL" id="CAF4352850.1"/>
    </source>
</evidence>
<dbReference type="InterPro" id="IPR008936">
    <property type="entry name" value="Rho_GTPase_activation_prot"/>
</dbReference>
<feature type="domain" description="Rho-GAP" evidence="1">
    <location>
        <begin position="1"/>
        <end position="36"/>
    </location>
</feature>
<dbReference type="GO" id="GO:0007165">
    <property type="term" value="P:signal transduction"/>
    <property type="evidence" value="ECO:0007669"/>
    <property type="project" value="InterPro"/>
</dbReference>
<dbReference type="InterPro" id="IPR000198">
    <property type="entry name" value="RhoGAP_dom"/>
</dbReference>